<name>A0A644STH8_9ZZZZ</name>
<evidence type="ECO:0008006" key="2">
    <source>
        <dbReference type="Google" id="ProtNLM"/>
    </source>
</evidence>
<accession>A0A644STH8</accession>
<organism evidence="1">
    <name type="scientific">bioreactor metagenome</name>
    <dbReference type="NCBI Taxonomy" id="1076179"/>
    <lineage>
        <taxon>unclassified sequences</taxon>
        <taxon>metagenomes</taxon>
        <taxon>ecological metagenomes</taxon>
    </lineage>
</organism>
<protein>
    <recommendedName>
        <fullName evidence="2">PepSY domain-containing protein</fullName>
    </recommendedName>
</protein>
<comment type="caution">
    <text evidence="1">The sequence shown here is derived from an EMBL/GenBank/DDBJ whole genome shotgun (WGS) entry which is preliminary data.</text>
</comment>
<proteinExistence type="predicted"/>
<reference evidence="1" key="1">
    <citation type="submission" date="2019-08" db="EMBL/GenBank/DDBJ databases">
        <authorList>
            <person name="Kucharzyk K."/>
            <person name="Murdoch R.W."/>
            <person name="Higgins S."/>
            <person name="Loffler F."/>
        </authorList>
    </citation>
    <scope>NUCLEOTIDE SEQUENCE</scope>
</reference>
<evidence type="ECO:0000313" key="1">
    <source>
        <dbReference type="EMBL" id="MPL57988.1"/>
    </source>
</evidence>
<dbReference type="AlphaFoldDB" id="A0A644STH8"/>
<sequence>MKNKSIIILLIILIAFLGGVFYLSPNIVSETAVGSSESNNSQDNPISYKAQFEEGDKIIKLQNFSNMSSEEKDDYVKKLAESKGYDMVTNFEPEDGFQIWHAINSSSNPEKHMNIIIQKNTGEVVIYKED</sequence>
<gene>
    <name evidence="1" type="ORF">SDC9_03513</name>
</gene>
<dbReference type="EMBL" id="VSSQ01000006">
    <property type="protein sequence ID" value="MPL57988.1"/>
    <property type="molecule type" value="Genomic_DNA"/>
</dbReference>